<dbReference type="PANTHER" id="PTHR34137:SF1">
    <property type="entry name" value="EXODEOXYRIBONUCLEASE 7 SMALL SUBUNIT"/>
    <property type="match status" value="1"/>
</dbReference>
<evidence type="ECO:0000313" key="8">
    <source>
        <dbReference type="EMBL" id="APR05308.1"/>
    </source>
</evidence>
<reference evidence="8 9" key="1">
    <citation type="submission" date="2016-12" db="EMBL/GenBank/DDBJ databases">
        <title>Complete genome sequence of Thauera chlorobenzoica, a Betaproteobacterium degrading haloaromatics anaerobically to CO2 and halides.</title>
        <authorList>
            <person name="Goris T."/>
            <person name="Mergelsberg M."/>
            <person name="Boll M."/>
        </authorList>
    </citation>
    <scope>NUCLEOTIDE SEQUENCE [LARGE SCALE GENOMIC DNA]</scope>
    <source>
        <strain evidence="8 9">3CB1</strain>
    </source>
</reference>
<dbReference type="NCBIfam" id="NF002140">
    <property type="entry name" value="PRK00977.1-4"/>
    <property type="match status" value="1"/>
</dbReference>
<dbReference type="Proteomes" id="UP000185739">
    <property type="component" value="Chromosome"/>
</dbReference>
<dbReference type="GO" id="GO:0008855">
    <property type="term" value="F:exodeoxyribonuclease VII activity"/>
    <property type="evidence" value="ECO:0007669"/>
    <property type="project" value="UniProtKB-UniRule"/>
</dbReference>
<dbReference type="InterPro" id="IPR003761">
    <property type="entry name" value="Exonuc_VII_S"/>
</dbReference>
<keyword evidence="4 6" id="KW-0378">Hydrolase</keyword>
<evidence type="ECO:0000256" key="6">
    <source>
        <dbReference type="HAMAP-Rule" id="MF_00337"/>
    </source>
</evidence>
<dbReference type="HAMAP" id="MF_00337">
    <property type="entry name" value="Exonuc_7_S"/>
    <property type="match status" value="1"/>
</dbReference>
<evidence type="ECO:0000256" key="5">
    <source>
        <dbReference type="ARBA" id="ARBA00022839"/>
    </source>
</evidence>
<comment type="similarity">
    <text evidence="1 6">Belongs to the XseB family.</text>
</comment>
<dbReference type="GO" id="GO:0005829">
    <property type="term" value="C:cytosol"/>
    <property type="evidence" value="ECO:0007669"/>
    <property type="project" value="TreeGrafter"/>
</dbReference>
<evidence type="ECO:0000256" key="1">
    <source>
        <dbReference type="ARBA" id="ARBA00009998"/>
    </source>
</evidence>
<feature type="region of interest" description="Disordered" evidence="7">
    <location>
        <begin position="65"/>
        <end position="86"/>
    </location>
</feature>
<evidence type="ECO:0000313" key="9">
    <source>
        <dbReference type="Proteomes" id="UP000185739"/>
    </source>
</evidence>
<dbReference type="Gene3D" id="1.10.287.1040">
    <property type="entry name" value="Exonuclease VII, small subunit"/>
    <property type="match status" value="1"/>
</dbReference>
<dbReference type="OrthoDB" id="287668at2"/>
<dbReference type="GO" id="GO:0009318">
    <property type="term" value="C:exodeoxyribonuclease VII complex"/>
    <property type="evidence" value="ECO:0007669"/>
    <property type="project" value="UniProtKB-UniRule"/>
</dbReference>
<keyword evidence="3 6" id="KW-0540">Nuclease</keyword>
<sequence>MPKSASSSPKSFEAAVSELESIVQEMEAGTLALEDALARYQRGTQLLRYCQTTLADAEQRVKMLEGEGLSDFQPEGLRDSEEGEGA</sequence>
<dbReference type="GO" id="GO:0006308">
    <property type="term" value="P:DNA catabolic process"/>
    <property type="evidence" value="ECO:0007669"/>
    <property type="project" value="UniProtKB-UniRule"/>
</dbReference>
<dbReference type="EMBL" id="CP018839">
    <property type="protein sequence ID" value="APR05308.1"/>
    <property type="molecule type" value="Genomic_DNA"/>
</dbReference>
<proteinExistence type="inferred from homology"/>
<dbReference type="PANTHER" id="PTHR34137">
    <property type="entry name" value="EXODEOXYRIBONUCLEASE 7 SMALL SUBUNIT"/>
    <property type="match status" value="1"/>
</dbReference>
<comment type="subcellular location">
    <subcellularLocation>
        <location evidence="6">Cytoplasm</location>
    </subcellularLocation>
</comment>
<evidence type="ECO:0000256" key="4">
    <source>
        <dbReference type="ARBA" id="ARBA00022801"/>
    </source>
</evidence>
<dbReference type="InterPro" id="IPR037004">
    <property type="entry name" value="Exonuc_VII_ssu_sf"/>
</dbReference>
<dbReference type="PIRSF" id="PIRSF006488">
    <property type="entry name" value="Exonuc_VII_S"/>
    <property type="match status" value="1"/>
</dbReference>
<name>A0A1H5XQJ2_9RHOO</name>
<comment type="catalytic activity">
    <reaction evidence="6">
        <text>Exonucleolytic cleavage in either 5'- to 3'- or 3'- to 5'-direction to yield nucleoside 5'-phosphates.</text>
        <dbReference type="EC" id="3.1.11.6"/>
    </reaction>
</comment>
<protein>
    <recommendedName>
        <fullName evidence="6">Exodeoxyribonuclease 7 small subunit</fullName>
        <ecNumber evidence="6">3.1.11.6</ecNumber>
    </recommendedName>
    <alternativeName>
        <fullName evidence="6">Exodeoxyribonuclease VII small subunit</fullName>
        <shortName evidence="6">Exonuclease VII small subunit</shortName>
    </alternativeName>
</protein>
<keyword evidence="2 6" id="KW-0963">Cytoplasm</keyword>
<dbReference type="RefSeq" id="WP_075148684.1">
    <property type="nucleotide sequence ID" value="NZ_CP018839.1"/>
</dbReference>
<gene>
    <name evidence="6" type="primary">xseB</name>
    <name evidence="8" type="ORF">Tchl_2481</name>
</gene>
<dbReference type="NCBIfam" id="TIGR01280">
    <property type="entry name" value="xseB"/>
    <property type="match status" value="1"/>
</dbReference>
<evidence type="ECO:0000256" key="3">
    <source>
        <dbReference type="ARBA" id="ARBA00022722"/>
    </source>
</evidence>
<dbReference type="NCBIfam" id="NF002141">
    <property type="entry name" value="PRK00977.1-5"/>
    <property type="match status" value="1"/>
</dbReference>
<keyword evidence="5 6" id="KW-0269">Exonuclease</keyword>
<evidence type="ECO:0000256" key="7">
    <source>
        <dbReference type="SAM" id="MobiDB-lite"/>
    </source>
</evidence>
<dbReference type="SUPFAM" id="SSF116842">
    <property type="entry name" value="XseB-like"/>
    <property type="match status" value="1"/>
</dbReference>
<dbReference type="Pfam" id="PF02609">
    <property type="entry name" value="Exonuc_VII_S"/>
    <property type="match status" value="1"/>
</dbReference>
<keyword evidence="9" id="KW-1185">Reference proteome</keyword>
<dbReference type="STRING" id="96773.Tchl_2481"/>
<comment type="subunit">
    <text evidence="6">Heterooligomer composed of large and small subunits.</text>
</comment>
<organism evidence="8 9">
    <name type="scientific">Thauera chlorobenzoica</name>
    <dbReference type="NCBI Taxonomy" id="96773"/>
    <lineage>
        <taxon>Bacteria</taxon>
        <taxon>Pseudomonadati</taxon>
        <taxon>Pseudomonadota</taxon>
        <taxon>Betaproteobacteria</taxon>
        <taxon>Rhodocyclales</taxon>
        <taxon>Zoogloeaceae</taxon>
        <taxon>Thauera</taxon>
    </lineage>
</organism>
<comment type="function">
    <text evidence="6">Bidirectionally degrades single-stranded DNA into large acid-insoluble oligonucleotides, which are then degraded further into small acid-soluble oligonucleotides.</text>
</comment>
<dbReference type="AlphaFoldDB" id="A0A1H5XQJ2"/>
<dbReference type="KEGG" id="tcl:Tchl_2481"/>
<accession>A0A1H5XQJ2</accession>
<evidence type="ECO:0000256" key="2">
    <source>
        <dbReference type="ARBA" id="ARBA00022490"/>
    </source>
</evidence>
<dbReference type="EC" id="3.1.11.6" evidence="6"/>